<protein>
    <submittedName>
        <fullName evidence="7">VWA domain-containing protein</fullName>
    </submittedName>
</protein>
<dbReference type="InterPro" id="IPR002035">
    <property type="entry name" value="VWF_A"/>
</dbReference>
<dbReference type="RefSeq" id="WP_194368413.1">
    <property type="nucleotide sequence ID" value="NZ_CP054492.1"/>
</dbReference>
<dbReference type="Pfam" id="PF00092">
    <property type="entry name" value="VWA"/>
    <property type="match status" value="1"/>
</dbReference>
<keyword evidence="8" id="KW-1185">Reference proteome</keyword>
<dbReference type="PANTHER" id="PTHR22550:SF5">
    <property type="entry name" value="LEUCINE ZIPPER PROTEIN 4"/>
    <property type="match status" value="1"/>
</dbReference>
<sequence>MFDGLYFEFPYLILILLVFMVCARVCKMKIPSIYFPHTGSFLKNSVSASKPLLFLKWLGITMMIIALMSPVKDEPYELEPKEGYEIALILDASQSMQARGFDTNNPMLTRFDAVKEIVSDFINQRKSDNIGLVVFGAYSFIASPLTYDENILNKIVSQLYIGMAGKYTALNTSLAQGVNLLKMSKSKSKVAILLTDGYSTPEIDKIPLDIAIEMAKKEGVKVYPIGIGNSNEYNQHVLLKIAKETSGVAFGASSAAELKAVYKKIDELEKSEIKSESFTYINYYFMFPLFISLISLMLYIFIRNKRGYA</sequence>
<dbReference type="Proteomes" id="UP000593994">
    <property type="component" value="Chromosome"/>
</dbReference>
<evidence type="ECO:0000256" key="3">
    <source>
        <dbReference type="ARBA" id="ARBA00022989"/>
    </source>
</evidence>
<dbReference type="AlphaFoldDB" id="A0A7S7LTN8"/>
<keyword evidence="2 5" id="KW-0812">Transmembrane</keyword>
<gene>
    <name evidence="7" type="ORF">HUE88_09195</name>
</gene>
<name>A0A7S7LTN8_9BACT</name>
<feature type="domain" description="VWFA" evidence="6">
    <location>
        <begin position="85"/>
        <end position="265"/>
    </location>
</feature>
<dbReference type="KEGG" id="sbal:HUE88_09195"/>
<dbReference type="InterPro" id="IPR050768">
    <property type="entry name" value="UPF0353/GerABKA_families"/>
</dbReference>
<feature type="transmembrane region" description="Helical" evidence="5">
    <location>
        <begin position="6"/>
        <end position="26"/>
    </location>
</feature>
<evidence type="ECO:0000259" key="6">
    <source>
        <dbReference type="PROSITE" id="PS50234"/>
    </source>
</evidence>
<feature type="transmembrane region" description="Helical" evidence="5">
    <location>
        <begin position="52"/>
        <end position="71"/>
    </location>
</feature>
<evidence type="ECO:0000256" key="2">
    <source>
        <dbReference type="ARBA" id="ARBA00022692"/>
    </source>
</evidence>
<evidence type="ECO:0000313" key="7">
    <source>
        <dbReference type="EMBL" id="QOY51301.1"/>
    </source>
</evidence>
<evidence type="ECO:0000256" key="4">
    <source>
        <dbReference type="ARBA" id="ARBA00023136"/>
    </source>
</evidence>
<keyword evidence="1" id="KW-1003">Cell membrane</keyword>
<dbReference type="EMBL" id="CP054492">
    <property type="protein sequence ID" value="QOY51301.1"/>
    <property type="molecule type" value="Genomic_DNA"/>
</dbReference>
<dbReference type="SMART" id="SM00327">
    <property type="entry name" value="VWA"/>
    <property type="match status" value="1"/>
</dbReference>
<feature type="transmembrane region" description="Helical" evidence="5">
    <location>
        <begin position="283"/>
        <end position="302"/>
    </location>
</feature>
<dbReference type="InterPro" id="IPR036465">
    <property type="entry name" value="vWFA_dom_sf"/>
</dbReference>
<keyword evidence="4 5" id="KW-0472">Membrane</keyword>
<dbReference type="PANTHER" id="PTHR22550">
    <property type="entry name" value="SPORE GERMINATION PROTEIN"/>
    <property type="match status" value="1"/>
</dbReference>
<organism evidence="7 8">
    <name type="scientific">Candidatus Sulfurimonas baltica</name>
    <dbReference type="NCBI Taxonomy" id="2740404"/>
    <lineage>
        <taxon>Bacteria</taxon>
        <taxon>Pseudomonadati</taxon>
        <taxon>Campylobacterota</taxon>
        <taxon>Epsilonproteobacteria</taxon>
        <taxon>Campylobacterales</taxon>
        <taxon>Sulfurimonadaceae</taxon>
        <taxon>Sulfurimonas</taxon>
    </lineage>
</organism>
<proteinExistence type="predicted"/>
<dbReference type="Gene3D" id="3.40.50.410">
    <property type="entry name" value="von Willebrand factor, type A domain"/>
    <property type="match status" value="1"/>
</dbReference>
<evidence type="ECO:0000256" key="1">
    <source>
        <dbReference type="ARBA" id="ARBA00022475"/>
    </source>
</evidence>
<keyword evidence="3 5" id="KW-1133">Transmembrane helix</keyword>
<reference evidence="7 8" key="1">
    <citation type="submission" date="2020-05" db="EMBL/GenBank/DDBJ databases">
        <title>Sulfurimonas marisnigri, sp. nov., and Sulfurimonas baltica, sp. nov., manganese oxide reducing chemolithoautotrophs of the class Epsilonproteobacteria isolated from the pelagic redoxclines of the Black and Baltic Seas and emended description of the genus Sulfurimonas.</title>
        <authorList>
            <person name="Henkel J.V."/>
            <person name="Laudan C."/>
            <person name="Werner J."/>
            <person name="Neu T."/>
            <person name="Plewe S."/>
            <person name="Sproer C."/>
            <person name="Bunk B."/>
            <person name="Schulz-Vogt H.N."/>
        </authorList>
    </citation>
    <scope>NUCLEOTIDE SEQUENCE [LARGE SCALE GENOMIC DNA]</scope>
    <source>
        <strain evidence="7 8">GD2</strain>
    </source>
</reference>
<evidence type="ECO:0000313" key="8">
    <source>
        <dbReference type="Proteomes" id="UP000593994"/>
    </source>
</evidence>
<dbReference type="SUPFAM" id="SSF53300">
    <property type="entry name" value="vWA-like"/>
    <property type="match status" value="1"/>
</dbReference>
<dbReference type="PROSITE" id="PS50234">
    <property type="entry name" value="VWFA"/>
    <property type="match status" value="1"/>
</dbReference>
<evidence type="ECO:0000256" key="5">
    <source>
        <dbReference type="SAM" id="Phobius"/>
    </source>
</evidence>
<accession>A0A7S7LTN8</accession>